<evidence type="ECO:0000313" key="7">
    <source>
        <dbReference type="EMBL" id="SFO01325.1"/>
    </source>
</evidence>
<dbReference type="GO" id="GO:0006313">
    <property type="term" value="P:DNA transposition"/>
    <property type="evidence" value="ECO:0007669"/>
    <property type="project" value="InterPro"/>
</dbReference>
<dbReference type="PANTHER" id="PTHR47923">
    <property type="entry name" value="INSERTION ELEMENT IS1 1 PROTEIN INSA-RELATED"/>
    <property type="match status" value="1"/>
</dbReference>
<dbReference type="AlphaFoldDB" id="A0A1I5DPY3"/>
<keyword evidence="4" id="KW-0233">DNA recombination</keyword>
<dbReference type="InterPro" id="IPR003220">
    <property type="entry name" value="InsA_N_dom_Znf"/>
</dbReference>
<evidence type="ECO:0000259" key="5">
    <source>
        <dbReference type="Pfam" id="PF03811"/>
    </source>
</evidence>
<proteinExistence type="inferred from homology"/>
<dbReference type="Proteomes" id="UP000199011">
    <property type="component" value="Unassembled WGS sequence"/>
</dbReference>
<accession>A0A1I5DPY3</accession>
<dbReference type="EMBL" id="FOVO01000044">
    <property type="protein sequence ID" value="SFO01325.1"/>
    <property type="molecule type" value="Genomic_DNA"/>
</dbReference>
<dbReference type="InterPro" id="IPR051252">
    <property type="entry name" value="IS1_transposase_InsA"/>
</dbReference>
<comment type="function">
    <text evidence="1">Absolutely required for transposition of IS1.</text>
</comment>
<reference evidence="8" key="1">
    <citation type="submission" date="2016-10" db="EMBL/GenBank/DDBJ databases">
        <authorList>
            <person name="Varghese N."/>
            <person name="Submissions S."/>
        </authorList>
    </citation>
    <scope>NUCLEOTIDE SEQUENCE [LARGE SCALE GENOMIC DNA]</scope>
    <source>
        <strain evidence="8">DSM 16522</strain>
    </source>
</reference>
<dbReference type="Pfam" id="PF12759">
    <property type="entry name" value="HTH_Tnp_IS1"/>
    <property type="match status" value="1"/>
</dbReference>
<evidence type="ECO:0000256" key="2">
    <source>
        <dbReference type="ARBA" id="ARBA00006212"/>
    </source>
</evidence>
<dbReference type="Pfam" id="PF03811">
    <property type="entry name" value="Zn_ribbon_InsA"/>
    <property type="match status" value="1"/>
</dbReference>
<dbReference type="PANTHER" id="PTHR47923:SF1">
    <property type="entry name" value="INSERTION ELEMENT IS1 1 PROTEIN INSA-RELATED"/>
    <property type="match status" value="1"/>
</dbReference>
<sequence>MATVEVKCRFCQQVEYVKKHGKGEAGHQRHRCFSCQRTFQLEYVYRTCQAGIKEQVIDLTMNNAGIRDTARALHISINAVVRVLKKRKPRCVTTLPLENVNLIHINGLNTRPRIGVGANLFQVLYNSQ</sequence>
<evidence type="ECO:0000256" key="4">
    <source>
        <dbReference type="ARBA" id="ARBA00023172"/>
    </source>
</evidence>
<evidence type="ECO:0000313" key="8">
    <source>
        <dbReference type="Proteomes" id="UP000199011"/>
    </source>
</evidence>
<evidence type="ECO:0000256" key="3">
    <source>
        <dbReference type="ARBA" id="ARBA00022578"/>
    </source>
</evidence>
<feature type="domain" description="InsA N-terminal zinc ribbon" evidence="5">
    <location>
        <begin position="1"/>
        <end position="36"/>
    </location>
</feature>
<evidence type="ECO:0000259" key="6">
    <source>
        <dbReference type="Pfam" id="PF12759"/>
    </source>
</evidence>
<name>A0A1I5DPY3_9GAMM</name>
<organism evidence="7 8">
    <name type="scientific">Xenorhabdus japonica</name>
    <dbReference type="NCBI Taxonomy" id="53341"/>
    <lineage>
        <taxon>Bacteria</taxon>
        <taxon>Pseudomonadati</taxon>
        <taxon>Pseudomonadota</taxon>
        <taxon>Gammaproteobacteria</taxon>
        <taxon>Enterobacterales</taxon>
        <taxon>Morganellaceae</taxon>
        <taxon>Xenorhabdus</taxon>
    </lineage>
</organism>
<feature type="domain" description="Insertion element IS1 protein InsA helix-turn-helix" evidence="6">
    <location>
        <begin position="43"/>
        <end position="86"/>
    </location>
</feature>
<protein>
    <submittedName>
        <fullName evidence="7">Transposase</fullName>
    </submittedName>
</protein>
<dbReference type="STRING" id="53341.SAMN05421579_14423"/>
<evidence type="ECO:0000256" key="1">
    <source>
        <dbReference type="ARBA" id="ARBA00004091"/>
    </source>
</evidence>
<gene>
    <name evidence="7" type="ORF">SAMN05421579_14423</name>
</gene>
<dbReference type="InterPro" id="IPR024431">
    <property type="entry name" value="InsA_HTH_dom"/>
</dbReference>
<comment type="similarity">
    <text evidence="2">Belongs to the IS1 elements InsA family.</text>
</comment>
<keyword evidence="8" id="KW-1185">Reference proteome</keyword>
<keyword evidence="3" id="KW-0815">Transposition</keyword>